<feature type="compositionally biased region" description="Pro residues" evidence="1">
    <location>
        <begin position="255"/>
        <end position="265"/>
    </location>
</feature>
<feature type="compositionally biased region" description="Basic and acidic residues" evidence="1">
    <location>
        <begin position="1"/>
        <end position="10"/>
    </location>
</feature>
<feature type="region of interest" description="Disordered" evidence="1">
    <location>
        <begin position="1"/>
        <end position="35"/>
    </location>
</feature>
<protein>
    <submittedName>
        <fullName evidence="2">Uncharacterized protein</fullName>
    </submittedName>
</protein>
<sequence>MAGKEGEGRGSPDSSNSDGSGSQESWYSAASSQTDPATWEAMQRLFQLPDTPPSTDRVQRTPRVTTQAAVDVESLNPLPQRDPWYSSAANTWLYVRDGRMLASVYDQTRQAYRWTAANKHTVVGAVAAGGGALSQGAGILGQGAAAPSNTAGQAAYGMGTTLSTGLAAWQTVEGAIELYNRYFTRNHTPNRERNLANTVCQGVQTAAAIGYGVGASGALQDPRVAQLTQGISAVALGGSTLVQPFLQGTNQQPTTAPPATAPPPAQEWQTYDAGRWRDAGTDQDRGESSREAALRGNEGRSRTTATDLLPHTSGSSSRRSAPSESSHTRSRHTDRRDEGKGKGRKG</sequence>
<reference evidence="3" key="1">
    <citation type="journal article" date="2019" name="Int. J. Syst. Evol. Microbiol.">
        <title>The Global Catalogue of Microorganisms (GCM) 10K type strain sequencing project: providing services to taxonomists for standard genome sequencing and annotation.</title>
        <authorList>
            <consortium name="The Broad Institute Genomics Platform"/>
            <consortium name="The Broad Institute Genome Sequencing Center for Infectious Disease"/>
            <person name="Wu L."/>
            <person name="Ma J."/>
        </authorList>
    </citation>
    <scope>NUCLEOTIDE SEQUENCE [LARGE SCALE GENOMIC DNA]</scope>
    <source>
        <strain evidence="3">JCM 13852</strain>
    </source>
</reference>
<accession>A0ABW0XJW9</accession>
<gene>
    <name evidence="2" type="ORF">ACFP2V_08480</name>
</gene>
<proteinExistence type="predicted"/>
<dbReference type="Proteomes" id="UP001596183">
    <property type="component" value="Unassembled WGS sequence"/>
</dbReference>
<name>A0ABW0XJW9_9ACTN</name>
<organism evidence="2 3">
    <name type="scientific">Streptomyces incanus</name>
    <dbReference type="NCBI Taxonomy" id="887453"/>
    <lineage>
        <taxon>Bacteria</taxon>
        <taxon>Bacillati</taxon>
        <taxon>Actinomycetota</taxon>
        <taxon>Actinomycetes</taxon>
        <taxon>Kitasatosporales</taxon>
        <taxon>Streptomycetaceae</taxon>
        <taxon>Streptomyces</taxon>
    </lineage>
</organism>
<feature type="compositionally biased region" description="Basic and acidic residues" evidence="1">
    <location>
        <begin position="274"/>
        <end position="301"/>
    </location>
</feature>
<feature type="compositionally biased region" description="Polar residues" evidence="1">
    <location>
        <begin position="26"/>
        <end position="35"/>
    </location>
</feature>
<evidence type="ECO:0000256" key="1">
    <source>
        <dbReference type="SAM" id="MobiDB-lite"/>
    </source>
</evidence>
<comment type="caution">
    <text evidence="2">The sequence shown here is derived from an EMBL/GenBank/DDBJ whole genome shotgun (WGS) entry which is preliminary data.</text>
</comment>
<evidence type="ECO:0000313" key="2">
    <source>
        <dbReference type="EMBL" id="MFC5670143.1"/>
    </source>
</evidence>
<feature type="compositionally biased region" description="Low complexity" evidence="1">
    <location>
        <begin position="11"/>
        <end position="25"/>
    </location>
</feature>
<keyword evidence="3" id="KW-1185">Reference proteome</keyword>
<feature type="compositionally biased region" description="Basic and acidic residues" evidence="1">
    <location>
        <begin position="334"/>
        <end position="346"/>
    </location>
</feature>
<dbReference type="EMBL" id="JBHSPC010000019">
    <property type="protein sequence ID" value="MFC5670143.1"/>
    <property type="molecule type" value="Genomic_DNA"/>
</dbReference>
<feature type="compositionally biased region" description="Low complexity" evidence="1">
    <location>
        <begin position="313"/>
        <end position="325"/>
    </location>
</feature>
<evidence type="ECO:0000313" key="3">
    <source>
        <dbReference type="Proteomes" id="UP001596183"/>
    </source>
</evidence>
<feature type="region of interest" description="Disordered" evidence="1">
    <location>
        <begin position="245"/>
        <end position="346"/>
    </location>
</feature>
<dbReference type="RefSeq" id="WP_381207855.1">
    <property type="nucleotide sequence ID" value="NZ_JBHSPC010000019.1"/>
</dbReference>